<accession>A0AAW1D5Y5</accession>
<evidence type="ECO:0000313" key="13">
    <source>
        <dbReference type="EMBL" id="KAK9503994.1"/>
    </source>
</evidence>
<dbReference type="Proteomes" id="UP001461498">
    <property type="component" value="Unassembled WGS sequence"/>
</dbReference>
<dbReference type="GO" id="GO:0004222">
    <property type="term" value="F:metalloendopeptidase activity"/>
    <property type="evidence" value="ECO:0007669"/>
    <property type="project" value="UniProtKB-UniRule"/>
</dbReference>
<dbReference type="Pfam" id="PF01400">
    <property type="entry name" value="Astacin"/>
    <property type="match status" value="1"/>
</dbReference>
<evidence type="ECO:0000259" key="12">
    <source>
        <dbReference type="PROSITE" id="PS51864"/>
    </source>
</evidence>
<evidence type="ECO:0000256" key="2">
    <source>
        <dbReference type="ARBA" id="ARBA00022723"/>
    </source>
</evidence>
<keyword evidence="5 10" id="KW-0862">Zinc</keyword>
<comment type="caution">
    <text evidence="13">The sequence shown here is derived from an EMBL/GenBank/DDBJ whole genome shotgun (WGS) entry which is preliminary data.</text>
</comment>
<feature type="binding site" evidence="10">
    <location>
        <position position="134"/>
    </location>
    <ligand>
        <name>Zn(2+)</name>
        <dbReference type="ChEBI" id="CHEBI:29105"/>
        <note>catalytic</note>
    </ligand>
</feature>
<dbReference type="PROSITE" id="PS51864">
    <property type="entry name" value="ASTACIN"/>
    <property type="match status" value="1"/>
</dbReference>
<dbReference type="InterPro" id="IPR034035">
    <property type="entry name" value="Astacin-like_dom"/>
</dbReference>
<dbReference type="PANTHER" id="PTHR10127">
    <property type="entry name" value="DISCOIDIN, CUB, EGF, LAMININ , AND ZINC METALLOPROTEASE DOMAIN CONTAINING"/>
    <property type="match status" value="1"/>
</dbReference>
<feature type="binding site" evidence="10">
    <location>
        <position position="130"/>
    </location>
    <ligand>
        <name>Zn(2+)</name>
        <dbReference type="ChEBI" id="CHEBI:29105"/>
        <note>catalytic</note>
    </ligand>
</feature>
<comment type="cofactor">
    <cofactor evidence="10 11">
        <name>Zn(2+)</name>
        <dbReference type="ChEBI" id="CHEBI:29105"/>
    </cofactor>
    <text evidence="10 11">Binds 1 zinc ion per subunit.</text>
</comment>
<dbReference type="EC" id="3.4.24.-" evidence="11"/>
<keyword evidence="14" id="KW-1185">Reference proteome</keyword>
<evidence type="ECO:0000256" key="4">
    <source>
        <dbReference type="ARBA" id="ARBA00022801"/>
    </source>
</evidence>
<evidence type="ECO:0000256" key="10">
    <source>
        <dbReference type="PROSITE-ProRule" id="PRU01211"/>
    </source>
</evidence>
<sequence length="209" mass="23963">MHHKLVKEIDGWTPMDKQNIWELSGLLEGDIMEDVERNAVRDYSAKWQGGVVPYHISDDFDDAEVITIKGAMDEFHENSCIKFRPYKEGDSDWISIKGDSPGCWSYVGRRGGGQVVNLGRYCVQHGVAAHELLHALGFHHQQSASDRDNYVTIHWKNIRRGTERNFKRYSRSRITDLGVGYDYDSVMHYSTHAFSKNGRPTITPKVSNF</sequence>
<evidence type="ECO:0000256" key="1">
    <source>
        <dbReference type="ARBA" id="ARBA00022670"/>
    </source>
</evidence>
<evidence type="ECO:0000256" key="5">
    <source>
        <dbReference type="ARBA" id="ARBA00022833"/>
    </source>
</evidence>
<evidence type="ECO:0000256" key="6">
    <source>
        <dbReference type="ARBA" id="ARBA00023049"/>
    </source>
</evidence>
<reference evidence="13 14" key="1">
    <citation type="submission" date="2022-12" db="EMBL/GenBank/DDBJ databases">
        <title>Chromosome-level genome assembly of true bugs.</title>
        <authorList>
            <person name="Ma L."/>
            <person name="Li H."/>
        </authorList>
    </citation>
    <scope>NUCLEOTIDE SEQUENCE [LARGE SCALE GENOMIC DNA]</scope>
    <source>
        <strain evidence="13">Lab_2022b</strain>
    </source>
</reference>
<dbReference type="AlphaFoldDB" id="A0AAW1D5Y5"/>
<dbReference type="Gene3D" id="3.40.390.10">
    <property type="entry name" value="Collagenase (Catalytic Domain)"/>
    <property type="match status" value="1"/>
</dbReference>
<name>A0AAW1D5Y5_9HEMI</name>
<dbReference type="InterPro" id="IPR024079">
    <property type="entry name" value="MetalloPept_cat_dom_sf"/>
</dbReference>
<protein>
    <recommendedName>
        <fullName evidence="11">Metalloendopeptidase</fullName>
        <ecNumber evidence="11">3.4.24.-</ecNumber>
    </recommendedName>
</protein>
<organism evidence="13 14">
    <name type="scientific">Rhynocoris fuscipes</name>
    <dbReference type="NCBI Taxonomy" id="488301"/>
    <lineage>
        <taxon>Eukaryota</taxon>
        <taxon>Metazoa</taxon>
        <taxon>Ecdysozoa</taxon>
        <taxon>Arthropoda</taxon>
        <taxon>Hexapoda</taxon>
        <taxon>Insecta</taxon>
        <taxon>Pterygota</taxon>
        <taxon>Neoptera</taxon>
        <taxon>Paraneoptera</taxon>
        <taxon>Hemiptera</taxon>
        <taxon>Heteroptera</taxon>
        <taxon>Panheteroptera</taxon>
        <taxon>Cimicomorpha</taxon>
        <taxon>Reduviidae</taxon>
        <taxon>Harpactorinae</taxon>
        <taxon>Harpactorini</taxon>
        <taxon>Rhynocoris</taxon>
    </lineage>
</organism>
<feature type="active site" evidence="10">
    <location>
        <position position="131"/>
    </location>
</feature>
<dbReference type="EMBL" id="JAPXFL010000007">
    <property type="protein sequence ID" value="KAK9503994.1"/>
    <property type="molecule type" value="Genomic_DNA"/>
</dbReference>
<evidence type="ECO:0000256" key="7">
    <source>
        <dbReference type="ARBA" id="ARBA00023145"/>
    </source>
</evidence>
<dbReference type="FunFam" id="3.40.390.10:FF:000015">
    <property type="entry name" value="Meprin A subunit"/>
    <property type="match status" value="1"/>
</dbReference>
<evidence type="ECO:0000313" key="14">
    <source>
        <dbReference type="Proteomes" id="UP001461498"/>
    </source>
</evidence>
<feature type="binding site" evidence="10">
    <location>
        <position position="140"/>
    </location>
    <ligand>
        <name>Zn(2+)</name>
        <dbReference type="ChEBI" id="CHEBI:29105"/>
        <note>catalytic</note>
    </ligand>
</feature>
<keyword evidence="2 10" id="KW-0479">Metal-binding</keyword>
<dbReference type="InterPro" id="IPR006026">
    <property type="entry name" value="Peptidase_Metallo"/>
</dbReference>
<keyword evidence="9" id="KW-0325">Glycoprotein</keyword>
<proteinExistence type="predicted"/>
<evidence type="ECO:0000256" key="9">
    <source>
        <dbReference type="ARBA" id="ARBA00023180"/>
    </source>
</evidence>
<dbReference type="GO" id="GO:0008270">
    <property type="term" value="F:zinc ion binding"/>
    <property type="evidence" value="ECO:0007669"/>
    <property type="project" value="UniProtKB-UniRule"/>
</dbReference>
<keyword evidence="3" id="KW-0732">Signal</keyword>
<keyword evidence="1 10" id="KW-0645">Protease</keyword>
<keyword evidence="6 10" id="KW-0482">Metalloprotease</keyword>
<dbReference type="SMART" id="SM00235">
    <property type="entry name" value="ZnMc"/>
    <property type="match status" value="1"/>
</dbReference>
<keyword evidence="8" id="KW-1015">Disulfide bond</keyword>
<dbReference type="PANTHER" id="PTHR10127:SF780">
    <property type="entry name" value="METALLOENDOPEPTIDASE"/>
    <property type="match status" value="1"/>
</dbReference>
<evidence type="ECO:0000256" key="8">
    <source>
        <dbReference type="ARBA" id="ARBA00023157"/>
    </source>
</evidence>
<evidence type="ECO:0000256" key="11">
    <source>
        <dbReference type="RuleBase" id="RU361183"/>
    </source>
</evidence>
<keyword evidence="7" id="KW-0865">Zymogen</keyword>
<keyword evidence="4 10" id="KW-0378">Hydrolase</keyword>
<dbReference type="InterPro" id="IPR001506">
    <property type="entry name" value="Peptidase_M12A"/>
</dbReference>
<dbReference type="GO" id="GO:0006508">
    <property type="term" value="P:proteolysis"/>
    <property type="evidence" value="ECO:0007669"/>
    <property type="project" value="UniProtKB-KW"/>
</dbReference>
<comment type="caution">
    <text evidence="10">Lacks conserved residue(s) required for the propagation of feature annotation.</text>
</comment>
<dbReference type="CDD" id="cd04280">
    <property type="entry name" value="ZnMc_astacin_like"/>
    <property type="match status" value="1"/>
</dbReference>
<dbReference type="SUPFAM" id="SSF55486">
    <property type="entry name" value="Metalloproteases ('zincins'), catalytic domain"/>
    <property type="match status" value="1"/>
</dbReference>
<evidence type="ECO:0000256" key="3">
    <source>
        <dbReference type="ARBA" id="ARBA00022729"/>
    </source>
</evidence>
<dbReference type="PRINTS" id="PR00480">
    <property type="entry name" value="ASTACIN"/>
</dbReference>
<gene>
    <name evidence="13" type="ORF">O3M35_010442</name>
</gene>
<feature type="domain" description="Peptidase M12A" evidence="12">
    <location>
        <begin position="38"/>
        <end position="209"/>
    </location>
</feature>